<accession>A0ABS9PZ71</accession>
<dbReference type="EMBL" id="JAKRDF010000027">
    <property type="protein sequence ID" value="MCG7277316.1"/>
    <property type="molecule type" value="Genomic_DNA"/>
</dbReference>
<evidence type="ECO:0008006" key="5">
    <source>
        <dbReference type="Google" id="ProtNLM"/>
    </source>
</evidence>
<dbReference type="Pfam" id="PF08310">
    <property type="entry name" value="LGFP"/>
    <property type="match status" value="3"/>
</dbReference>
<dbReference type="InterPro" id="IPR013207">
    <property type="entry name" value="LGFP"/>
</dbReference>
<name>A0ABS9PZ71_9CORY</name>
<reference evidence="3 4" key="1">
    <citation type="submission" date="2022-02" db="EMBL/GenBank/DDBJ databases">
        <title>Uncovering new skin microbiome diversity through culturing and metagenomics.</title>
        <authorList>
            <person name="Conlan S."/>
            <person name="Deming C."/>
            <person name="Nisc Comparative Sequencing Program N."/>
            <person name="Segre J.A."/>
        </authorList>
    </citation>
    <scope>NUCLEOTIDE SEQUENCE [LARGE SCALE GENOMIC DNA]</scope>
    <source>
        <strain evidence="3 4">ACRQV</strain>
    </source>
</reference>
<proteinExistence type="predicted"/>
<organism evidence="3 4">
    <name type="scientific">Corynebacterium singulare</name>
    <dbReference type="NCBI Taxonomy" id="161899"/>
    <lineage>
        <taxon>Bacteria</taxon>
        <taxon>Bacillati</taxon>
        <taxon>Actinomycetota</taxon>
        <taxon>Actinomycetes</taxon>
        <taxon>Mycobacteriales</taxon>
        <taxon>Corynebacteriaceae</taxon>
        <taxon>Corynebacterium</taxon>
    </lineage>
</organism>
<evidence type="ECO:0000256" key="2">
    <source>
        <dbReference type="SAM" id="SignalP"/>
    </source>
</evidence>
<protein>
    <recommendedName>
        <fullName evidence="5">LGFP repeat protein</fullName>
    </recommendedName>
</protein>
<dbReference type="RefSeq" id="WP_239181297.1">
    <property type="nucleotide sequence ID" value="NZ_JAKRDF010000027.1"/>
</dbReference>
<feature type="region of interest" description="Disordered" evidence="1">
    <location>
        <begin position="477"/>
        <end position="533"/>
    </location>
</feature>
<keyword evidence="2" id="KW-0732">Signal</keyword>
<feature type="region of interest" description="Disordered" evidence="1">
    <location>
        <begin position="422"/>
        <end position="447"/>
    </location>
</feature>
<gene>
    <name evidence="3" type="ORF">MHK08_12715</name>
</gene>
<sequence length="533" mass="58773">MKIKNLGIATFAAISSLSIAANSTAIADEFHGYWVKGRILDTYNRLGGYKTFGNANTEERDAARGGKFQIFQNNASIYWHPSVSNGTARQVGGRIRDKWEDYDWEHGHLKYPTTDELPTRTAGGRFNHFEGGSIYWSPATGAHTIQGMIRDRWAAQDWEVGSLGFPTTDERATPNGVGNFNHFEGGSIYWSPATGAHTVQGRIRDYWAKVGWEKSRFGFPVSEKYKVSGGAIQQNFQGEDLQWVPSNSSQLAPYNPRYGSYDQQYLLFDQNERWTPQSINREVVTHFNQYFTFTGCPDEINVGAECVLDTVGGIYAPIRIEAISADGFSIRSLEGHPEGADRLINFKFTTYYYNGATNIRLRVQASGPASRASYLGLFNSETIARYSWSTFSKNLQNRINNASTTYITSDKSTPPVQAFRAISPQDATPPPNDPGVETDVIDPANVDTSKITNKVPLYPIGTDNAELEKSLGTADIPAISAPEETTTLETEIPADNREGSKSPGTTESENIDSKPDKTTSATPNNIGQGLLSP</sequence>
<feature type="signal peptide" evidence="2">
    <location>
        <begin position="1"/>
        <end position="20"/>
    </location>
</feature>
<keyword evidence="4" id="KW-1185">Reference proteome</keyword>
<evidence type="ECO:0000313" key="4">
    <source>
        <dbReference type="Proteomes" id="UP001521911"/>
    </source>
</evidence>
<comment type="caution">
    <text evidence="3">The sequence shown here is derived from an EMBL/GenBank/DDBJ whole genome shotgun (WGS) entry which is preliminary data.</text>
</comment>
<feature type="chain" id="PRO_5045601640" description="LGFP repeat protein" evidence="2">
    <location>
        <begin position="21"/>
        <end position="533"/>
    </location>
</feature>
<evidence type="ECO:0000256" key="1">
    <source>
        <dbReference type="SAM" id="MobiDB-lite"/>
    </source>
</evidence>
<feature type="compositionally biased region" description="Polar residues" evidence="1">
    <location>
        <begin position="518"/>
        <end position="527"/>
    </location>
</feature>
<evidence type="ECO:0000313" key="3">
    <source>
        <dbReference type="EMBL" id="MCG7277316.1"/>
    </source>
</evidence>
<dbReference type="Proteomes" id="UP001521911">
    <property type="component" value="Unassembled WGS sequence"/>
</dbReference>